<evidence type="ECO:0000313" key="4">
    <source>
        <dbReference type="Proteomes" id="UP000294593"/>
    </source>
</evidence>
<sequence length="318" mass="35510">MTQPRIDKMFEKTKSVCFGRFVMDVPMAAQVVPGPQAFGSRIESLQNDAKGLTRRARAKREEVHSKTQTIDRAEVVSLNEGPTAGSWILRYWDDEISKKVGLQDIVGYFAAQPHGFIYPSATRNHKTPEQVLDSLTYIATHLRARDPAEVPQEPGVCLDVGFIADDTGKFQEIFGIGLRFPELPDASFSISTNKDAQQGDSFEARRSEARRAALMVPELATAFAKIKTLREGKRKVQQGDGSEALFRRPLGDTPGHWHEFQFEYAGKRFDHRNPSWDAALFTGVERDQAGSVASGLSDDEAIALWDRLMASVRLRVVK</sequence>
<evidence type="ECO:0000259" key="1">
    <source>
        <dbReference type="Pfam" id="PF18426"/>
    </source>
</evidence>
<evidence type="ECO:0000259" key="2">
    <source>
        <dbReference type="Pfam" id="PF18443"/>
    </source>
</evidence>
<dbReference type="AlphaFoldDB" id="A0A4R6R787"/>
<proteinExistence type="predicted"/>
<gene>
    <name evidence="3" type="ORF">EV672_108202</name>
</gene>
<protein>
    <recommendedName>
        <fullName evidence="5">Tle cognate immunity protein 4 C-terminal domain-containing protein</fullName>
    </recommendedName>
</protein>
<name>A0A4R6R787_9BURK</name>
<evidence type="ECO:0000313" key="3">
    <source>
        <dbReference type="EMBL" id="TDP81417.1"/>
    </source>
</evidence>
<feature type="domain" description="Tle cognate immunity protein 4 N-terminal" evidence="2">
    <location>
        <begin position="14"/>
        <end position="98"/>
    </location>
</feature>
<dbReference type="InterPro" id="IPR040761">
    <property type="entry name" value="Tli4_N"/>
</dbReference>
<accession>A0A4R6R787</accession>
<dbReference type="Pfam" id="PF18443">
    <property type="entry name" value="Tli4_N"/>
    <property type="match status" value="1"/>
</dbReference>
<feature type="domain" description="Tle cognate immunity protein 4 C-terminal" evidence="1">
    <location>
        <begin position="149"/>
        <end position="316"/>
    </location>
</feature>
<reference evidence="3 4" key="1">
    <citation type="submission" date="2019-03" db="EMBL/GenBank/DDBJ databases">
        <title>Genomic Encyclopedia of Type Strains, Phase IV (KMG-IV): sequencing the most valuable type-strain genomes for metagenomic binning, comparative biology and taxonomic classification.</title>
        <authorList>
            <person name="Goeker M."/>
        </authorList>
    </citation>
    <scope>NUCLEOTIDE SEQUENCE [LARGE SCALE GENOMIC DNA]</scope>
    <source>
        <strain evidence="3 4">DSM 11901</strain>
    </source>
</reference>
<dbReference type="Pfam" id="PF18426">
    <property type="entry name" value="Tli4_C"/>
    <property type="match status" value="1"/>
</dbReference>
<organism evidence="3 4">
    <name type="scientific">Aquabacterium commune</name>
    <dbReference type="NCBI Taxonomy" id="70586"/>
    <lineage>
        <taxon>Bacteria</taxon>
        <taxon>Pseudomonadati</taxon>
        <taxon>Pseudomonadota</taxon>
        <taxon>Betaproteobacteria</taxon>
        <taxon>Burkholderiales</taxon>
        <taxon>Aquabacterium</taxon>
    </lineage>
</organism>
<dbReference type="EMBL" id="SNXW01000008">
    <property type="protein sequence ID" value="TDP81417.1"/>
    <property type="molecule type" value="Genomic_DNA"/>
</dbReference>
<keyword evidence="4" id="KW-1185">Reference proteome</keyword>
<comment type="caution">
    <text evidence="3">The sequence shown here is derived from an EMBL/GenBank/DDBJ whole genome shotgun (WGS) entry which is preliminary data.</text>
</comment>
<dbReference type="Proteomes" id="UP000294593">
    <property type="component" value="Unassembled WGS sequence"/>
</dbReference>
<dbReference type="InterPro" id="IPR041290">
    <property type="entry name" value="Tli4_C"/>
</dbReference>
<evidence type="ECO:0008006" key="5">
    <source>
        <dbReference type="Google" id="ProtNLM"/>
    </source>
</evidence>